<accession>A0A8J6YWL7</accession>
<keyword evidence="3" id="KW-0238">DNA-binding</keyword>
<dbReference type="PANTHER" id="PTHR30537">
    <property type="entry name" value="HTH-TYPE TRANSCRIPTIONAL REGULATOR"/>
    <property type="match status" value="1"/>
</dbReference>
<dbReference type="InterPro" id="IPR036390">
    <property type="entry name" value="WH_DNA-bd_sf"/>
</dbReference>
<dbReference type="InterPro" id="IPR058163">
    <property type="entry name" value="LysR-type_TF_proteobact-type"/>
</dbReference>
<evidence type="ECO:0000313" key="6">
    <source>
        <dbReference type="EMBL" id="MBE3639235.1"/>
    </source>
</evidence>
<dbReference type="PANTHER" id="PTHR30537:SF1">
    <property type="entry name" value="HTH-TYPE TRANSCRIPTIONAL REGULATOR PGRR"/>
    <property type="match status" value="1"/>
</dbReference>
<dbReference type="RefSeq" id="WP_193183699.1">
    <property type="nucleotide sequence ID" value="NZ_JACVXA010000042.1"/>
</dbReference>
<keyword evidence="4" id="KW-0804">Transcription</keyword>
<dbReference type="FunFam" id="1.10.10.10:FF:000001">
    <property type="entry name" value="LysR family transcriptional regulator"/>
    <property type="match status" value="1"/>
</dbReference>
<dbReference type="GO" id="GO:0043565">
    <property type="term" value="F:sequence-specific DNA binding"/>
    <property type="evidence" value="ECO:0007669"/>
    <property type="project" value="TreeGrafter"/>
</dbReference>
<dbReference type="GO" id="GO:0006351">
    <property type="term" value="P:DNA-templated transcription"/>
    <property type="evidence" value="ECO:0007669"/>
    <property type="project" value="TreeGrafter"/>
</dbReference>
<evidence type="ECO:0000313" key="7">
    <source>
        <dbReference type="Proteomes" id="UP000609121"/>
    </source>
</evidence>
<sequence>MKKEDLADLAVFLAVAEERNFTRAAARLGLSQSAVSHTMRRLEASIGVKLLNRSSRHVSTTEPGEKLLAKLRPGLDQIAAQIEELRVQGNTPSGLLRITASKAAIRHILWPVVTGLVRDYPGIRVELSSEGRLTDLAEDRFDCGIRLEEFLAPDVIAVPVGPPARMAAVAAPDYLAHRGIPRHPADLADHACMGTRFDPHGTVYAWEFEKDGEEIIRRVDGPFIVNDSDLAIAAAREGHGIAFVTEAEVAADLAAGRLHRVLEDWCPPFGGMHLYYPGRRQVSSALRLLIDRLRWRG</sequence>
<reference evidence="6" key="1">
    <citation type="submission" date="2020-09" db="EMBL/GenBank/DDBJ databases">
        <title>A novel bacterium of genus Mangrovicoccus, isolated from South China Sea.</title>
        <authorList>
            <person name="Huang H."/>
            <person name="Mo K."/>
            <person name="Hu Y."/>
        </authorList>
    </citation>
    <scope>NUCLEOTIDE SEQUENCE</scope>
    <source>
        <strain evidence="6">HB182678</strain>
    </source>
</reference>
<protein>
    <submittedName>
        <fullName evidence="6">LysR family transcriptional regulator</fullName>
    </submittedName>
</protein>
<evidence type="ECO:0000256" key="1">
    <source>
        <dbReference type="ARBA" id="ARBA00009437"/>
    </source>
</evidence>
<dbReference type="Gene3D" id="1.10.10.10">
    <property type="entry name" value="Winged helix-like DNA-binding domain superfamily/Winged helix DNA-binding domain"/>
    <property type="match status" value="1"/>
</dbReference>
<dbReference type="SUPFAM" id="SSF46785">
    <property type="entry name" value="Winged helix' DNA-binding domain"/>
    <property type="match status" value="1"/>
</dbReference>
<evidence type="ECO:0000259" key="5">
    <source>
        <dbReference type="PROSITE" id="PS50931"/>
    </source>
</evidence>
<dbReference type="InterPro" id="IPR000847">
    <property type="entry name" value="LysR_HTH_N"/>
</dbReference>
<proteinExistence type="inferred from homology"/>
<dbReference type="Gene3D" id="3.40.190.290">
    <property type="match status" value="1"/>
</dbReference>
<dbReference type="Pfam" id="PF03466">
    <property type="entry name" value="LysR_substrate"/>
    <property type="match status" value="1"/>
</dbReference>
<dbReference type="InterPro" id="IPR005119">
    <property type="entry name" value="LysR_subst-bd"/>
</dbReference>
<dbReference type="PROSITE" id="PS50931">
    <property type="entry name" value="HTH_LYSR"/>
    <property type="match status" value="1"/>
</dbReference>
<keyword evidence="7" id="KW-1185">Reference proteome</keyword>
<gene>
    <name evidence="6" type="ORF">ICN82_13605</name>
</gene>
<evidence type="ECO:0000256" key="4">
    <source>
        <dbReference type="ARBA" id="ARBA00023163"/>
    </source>
</evidence>
<dbReference type="InterPro" id="IPR036388">
    <property type="entry name" value="WH-like_DNA-bd_sf"/>
</dbReference>
<dbReference type="CDD" id="cd08474">
    <property type="entry name" value="PBP2_CrgA_like_5"/>
    <property type="match status" value="1"/>
</dbReference>
<dbReference type="EMBL" id="JACVXA010000042">
    <property type="protein sequence ID" value="MBE3639235.1"/>
    <property type="molecule type" value="Genomic_DNA"/>
</dbReference>
<dbReference type="Proteomes" id="UP000609121">
    <property type="component" value="Unassembled WGS sequence"/>
</dbReference>
<dbReference type="PRINTS" id="PR00039">
    <property type="entry name" value="HTHLYSR"/>
</dbReference>
<dbReference type="SUPFAM" id="SSF53850">
    <property type="entry name" value="Periplasmic binding protein-like II"/>
    <property type="match status" value="1"/>
</dbReference>
<evidence type="ECO:0000256" key="2">
    <source>
        <dbReference type="ARBA" id="ARBA00023015"/>
    </source>
</evidence>
<feature type="domain" description="HTH lysR-type" evidence="5">
    <location>
        <begin position="4"/>
        <end position="61"/>
    </location>
</feature>
<dbReference type="Pfam" id="PF00126">
    <property type="entry name" value="HTH_1"/>
    <property type="match status" value="1"/>
</dbReference>
<dbReference type="AlphaFoldDB" id="A0A8J6YWL7"/>
<comment type="similarity">
    <text evidence="1">Belongs to the LysR transcriptional regulatory family.</text>
</comment>
<dbReference type="GO" id="GO:0003700">
    <property type="term" value="F:DNA-binding transcription factor activity"/>
    <property type="evidence" value="ECO:0007669"/>
    <property type="project" value="InterPro"/>
</dbReference>
<keyword evidence="2" id="KW-0805">Transcription regulation</keyword>
<evidence type="ECO:0000256" key="3">
    <source>
        <dbReference type="ARBA" id="ARBA00023125"/>
    </source>
</evidence>
<comment type="caution">
    <text evidence="6">The sequence shown here is derived from an EMBL/GenBank/DDBJ whole genome shotgun (WGS) entry which is preliminary data.</text>
</comment>
<organism evidence="6 7">
    <name type="scientific">Mangrovicoccus algicola</name>
    <dbReference type="NCBI Taxonomy" id="2771008"/>
    <lineage>
        <taxon>Bacteria</taxon>
        <taxon>Pseudomonadati</taxon>
        <taxon>Pseudomonadota</taxon>
        <taxon>Alphaproteobacteria</taxon>
        <taxon>Rhodobacterales</taxon>
        <taxon>Paracoccaceae</taxon>
        <taxon>Mangrovicoccus</taxon>
    </lineage>
</organism>
<name>A0A8J6YWL7_9RHOB</name>